<dbReference type="Gramene" id="Zm00001eb073140_T001">
    <property type="protein sequence ID" value="Zm00001eb073140_P001"/>
    <property type="gene ID" value="Zm00001eb073140"/>
</dbReference>
<feature type="compositionally biased region" description="Polar residues" evidence="1">
    <location>
        <begin position="379"/>
        <end position="388"/>
    </location>
</feature>
<reference evidence="2" key="3">
    <citation type="submission" date="2021-05" db="UniProtKB">
        <authorList>
            <consortium name="EnsemblPlants"/>
        </authorList>
    </citation>
    <scope>IDENTIFICATION</scope>
    <source>
        <strain evidence="2">cv. B73</strain>
    </source>
</reference>
<protein>
    <submittedName>
        <fullName evidence="2">Uncharacterized protein</fullName>
    </submittedName>
</protein>
<dbReference type="Proteomes" id="UP000007305">
    <property type="component" value="Chromosome 2"/>
</dbReference>
<feature type="region of interest" description="Disordered" evidence="1">
    <location>
        <begin position="360"/>
        <end position="388"/>
    </location>
</feature>
<name>A0A804MBH6_MAIZE</name>
<proteinExistence type="predicted"/>
<reference evidence="2" key="2">
    <citation type="submission" date="2019-07" db="EMBL/GenBank/DDBJ databases">
        <authorList>
            <person name="Seetharam A."/>
            <person name="Woodhouse M."/>
            <person name="Cannon E."/>
        </authorList>
    </citation>
    <scope>NUCLEOTIDE SEQUENCE [LARGE SCALE GENOMIC DNA]</scope>
    <source>
        <strain evidence="2">cv. B73</strain>
    </source>
</reference>
<dbReference type="InParanoid" id="A0A804MBH6"/>
<evidence type="ECO:0000256" key="1">
    <source>
        <dbReference type="SAM" id="MobiDB-lite"/>
    </source>
</evidence>
<feature type="region of interest" description="Disordered" evidence="1">
    <location>
        <begin position="15"/>
        <end position="38"/>
    </location>
</feature>
<accession>A0A804MBH6</accession>
<dbReference type="AlphaFoldDB" id="A0A804MBH6"/>
<organism evidence="2 3">
    <name type="scientific">Zea mays</name>
    <name type="common">Maize</name>
    <dbReference type="NCBI Taxonomy" id="4577"/>
    <lineage>
        <taxon>Eukaryota</taxon>
        <taxon>Viridiplantae</taxon>
        <taxon>Streptophyta</taxon>
        <taxon>Embryophyta</taxon>
        <taxon>Tracheophyta</taxon>
        <taxon>Spermatophyta</taxon>
        <taxon>Magnoliopsida</taxon>
        <taxon>Liliopsida</taxon>
        <taxon>Poales</taxon>
        <taxon>Poaceae</taxon>
        <taxon>PACMAD clade</taxon>
        <taxon>Panicoideae</taxon>
        <taxon>Andropogonodae</taxon>
        <taxon>Andropogoneae</taxon>
        <taxon>Tripsacinae</taxon>
        <taxon>Zea</taxon>
    </lineage>
</organism>
<dbReference type="EnsemblPlants" id="Zm00001eb073140_T001">
    <property type="protein sequence ID" value="Zm00001eb073140_P001"/>
    <property type="gene ID" value="Zm00001eb073140"/>
</dbReference>
<sequence>MYNSRALGFFSASAAVRPRPSHGTEASKQASMDPGRRAFPTGEVAGGGELSLVAAQAGEQQLVRPQQRRGGHGRQRRAEVGEVEVGGVGDAGGGGPERAGHLVGDERRAAERARALVVLHPAVEAGPVEDVAAVAEPPHLVAAADAAQAHRAVSGLRLQLQLVEPHHGEDLLDDHRRHRPELRAPVLQHRRLLRQVPPLRGGAVLLLLVVLQQRLVVVPEIQQVAEPHGVERPEEEAADVPQQQQEVEQLLREHQLRVAHRETHACRDRGSACPDLRPGRVRACGGGRGKVGATRCAGCFLRICRYGAVAMRGRERRSGRGGGYIKREEEGWAMRGRISCIRYWWAGRCPPLPPCRAVPPSCEPSARATDPPRTRIPSLPSSTQAGRE</sequence>
<feature type="region of interest" description="Disordered" evidence="1">
    <location>
        <begin position="59"/>
        <end position="78"/>
    </location>
</feature>
<feature type="compositionally biased region" description="Basic residues" evidence="1">
    <location>
        <begin position="66"/>
        <end position="75"/>
    </location>
</feature>
<keyword evidence="3" id="KW-1185">Reference proteome</keyword>
<reference evidence="3" key="1">
    <citation type="submission" date="2015-12" db="EMBL/GenBank/DDBJ databases">
        <title>Update maize B73 reference genome by single molecule sequencing technologies.</title>
        <authorList>
            <consortium name="Maize Genome Sequencing Project"/>
            <person name="Ware D."/>
        </authorList>
    </citation>
    <scope>NUCLEOTIDE SEQUENCE [LARGE SCALE GENOMIC DNA]</scope>
    <source>
        <strain evidence="3">cv. B73</strain>
    </source>
</reference>
<evidence type="ECO:0000313" key="2">
    <source>
        <dbReference type="EnsemblPlants" id="Zm00001eb073140_P001"/>
    </source>
</evidence>
<evidence type="ECO:0000313" key="3">
    <source>
        <dbReference type="Proteomes" id="UP000007305"/>
    </source>
</evidence>